<dbReference type="InterPro" id="IPR003034">
    <property type="entry name" value="SAP_dom"/>
</dbReference>
<reference evidence="1" key="1">
    <citation type="submission" date="2021-02" db="EMBL/GenBank/DDBJ databases">
        <authorList>
            <person name="Bekaert M."/>
        </authorList>
    </citation>
    <scope>NUCLEOTIDE SEQUENCE</scope>
    <source>
        <strain evidence="1">IoA-00</strain>
    </source>
</reference>
<sequence>MSDSSLFNVNHMYFFIWDILRRNTNRSSIAKRWLASPSSLTCSPGPQDIMTPNDDIIIKLICIMSSQGNLKDYKLLELREICENHQLSKGGKKKELQGRIIQAFPEDYCCEDVTISEDRKFKLLSNVLGKMSSMKGNLKESSLS</sequence>
<dbReference type="Pfam" id="PF02037">
    <property type="entry name" value="SAP"/>
    <property type="match status" value="1"/>
</dbReference>
<dbReference type="AlphaFoldDB" id="A0A7R8HDD4"/>
<dbReference type="SUPFAM" id="SSF68906">
    <property type="entry name" value="SAP domain"/>
    <property type="match status" value="1"/>
</dbReference>
<keyword evidence="2" id="KW-1185">Reference proteome</keyword>
<accession>A0A7R8HDD4</accession>
<evidence type="ECO:0000313" key="2">
    <source>
        <dbReference type="Proteomes" id="UP000675881"/>
    </source>
</evidence>
<name>A0A7R8HDD4_LEPSM</name>
<evidence type="ECO:0000313" key="1">
    <source>
        <dbReference type="EMBL" id="CAF3021261.1"/>
    </source>
</evidence>
<dbReference type="SMART" id="SM00513">
    <property type="entry name" value="SAP"/>
    <property type="match status" value="1"/>
</dbReference>
<dbReference type="Proteomes" id="UP000675881">
    <property type="component" value="Chromosome 8"/>
</dbReference>
<dbReference type="InterPro" id="IPR036361">
    <property type="entry name" value="SAP_dom_sf"/>
</dbReference>
<gene>
    <name evidence="1" type="ORF">LSAA_13768</name>
</gene>
<dbReference type="EMBL" id="HG994587">
    <property type="protein sequence ID" value="CAF3021261.1"/>
    <property type="molecule type" value="Genomic_DNA"/>
</dbReference>
<proteinExistence type="predicted"/>
<organism evidence="1 2">
    <name type="scientific">Lepeophtheirus salmonis</name>
    <name type="common">Salmon louse</name>
    <name type="synonym">Caligus salmonis</name>
    <dbReference type="NCBI Taxonomy" id="72036"/>
    <lineage>
        <taxon>Eukaryota</taxon>
        <taxon>Metazoa</taxon>
        <taxon>Ecdysozoa</taxon>
        <taxon>Arthropoda</taxon>
        <taxon>Crustacea</taxon>
        <taxon>Multicrustacea</taxon>
        <taxon>Hexanauplia</taxon>
        <taxon>Copepoda</taxon>
        <taxon>Siphonostomatoida</taxon>
        <taxon>Caligidae</taxon>
        <taxon>Lepeophtheirus</taxon>
    </lineage>
</organism>
<protein>
    <submittedName>
        <fullName evidence="1">(salmon louse) hypothetical protein</fullName>
    </submittedName>
</protein>